<dbReference type="InterPro" id="IPR015943">
    <property type="entry name" value="WD40/YVTN_repeat-like_dom_sf"/>
</dbReference>
<feature type="compositionally biased region" description="Basic and acidic residues" evidence="4">
    <location>
        <begin position="988"/>
        <end position="998"/>
    </location>
</feature>
<feature type="region of interest" description="Disordered" evidence="4">
    <location>
        <begin position="1144"/>
        <end position="1182"/>
    </location>
</feature>
<dbReference type="PROSITE" id="PS50294">
    <property type="entry name" value="WD_REPEATS_REGION"/>
    <property type="match status" value="4"/>
</dbReference>
<dbReference type="InterPro" id="IPR051242">
    <property type="entry name" value="WD-EF-hand_domain"/>
</dbReference>
<gene>
    <name evidence="6" type="ORF">FNF29_01261</name>
</gene>
<feature type="repeat" description="WD" evidence="3">
    <location>
        <begin position="402"/>
        <end position="437"/>
    </location>
</feature>
<evidence type="ECO:0000256" key="1">
    <source>
        <dbReference type="ARBA" id="ARBA00022574"/>
    </source>
</evidence>
<dbReference type="Pfam" id="PF00400">
    <property type="entry name" value="WD40"/>
    <property type="match status" value="4"/>
</dbReference>
<dbReference type="PRINTS" id="PR00320">
    <property type="entry name" value="GPROTEINBRPT"/>
</dbReference>
<dbReference type="PROSITE" id="PS50082">
    <property type="entry name" value="WD_REPEATS_2"/>
    <property type="match status" value="4"/>
</dbReference>
<accession>A0A5A8CVI1</accession>
<feature type="repeat" description="WD" evidence="3">
    <location>
        <begin position="444"/>
        <end position="485"/>
    </location>
</feature>
<feature type="region of interest" description="Disordered" evidence="4">
    <location>
        <begin position="986"/>
        <end position="1013"/>
    </location>
</feature>
<dbReference type="PANTHER" id="PTHR44324">
    <property type="entry name" value="WD40 REPEAT DOMAIN 95"/>
    <property type="match status" value="1"/>
</dbReference>
<dbReference type="Gene3D" id="2.130.10.10">
    <property type="entry name" value="YVTN repeat-like/Quinoprotein amine dehydrogenase"/>
    <property type="match status" value="3"/>
</dbReference>
<feature type="compositionally biased region" description="Low complexity" evidence="4">
    <location>
        <begin position="1144"/>
        <end position="1175"/>
    </location>
</feature>
<evidence type="ECO:0000313" key="6">
    <source>
        <dbReference type="EMBL" id="KAA0155841.1"/>
    </source>
</evidence>
<dbReference type="InterPro" id="IPR002048">
    <property type="entry name" value="EF_hand_dom"/>
</dbReference>
<feature type="region of interest" description="Disordered" evidence="4">
    <location>
        <begin position="564"/>
        <end position="600"/>
    </location>
</feature>
<dbReference type="GO" id="GO:0005509">
    <property type="term" value="F:calcium ion binding"/>
    <property type="evidence" value="ECO:0007669"/>
    <property type="project" value="InterPro"/>
</dbReference>
<dbReference type="EMBL" id="VLTN01000005">
    <property type="protein sequence ID" value="KAA0155841.1"/>
    <property type="molecule type" value="Genomic_DNA"/>
</dbReference>
<dbReference type="SMART" id="SM00320">
    <property type="entry name" value="WD40"/>
    <property type="match status" value="9"/>
</dbReference>
<feature type="region of interest" description="Disordered" evidence="4">
    <location>
        <begin position="1587"/>
        <end position="1615"/>
    </location>
</feature>
<dbReference type="PROSITE" id="PS50222">
    <property type="entry name" value="EF_HAND_2"/>
    <property type="match status" value="1"/>
</dbReference>
<reference evidence="6 7" key="1">
    <citation type="submission" date="2019-07" db="EMBL/GenBank/DDBJ databases">
        <title>Genomes of Cafeteria roenbergensis.</title>
        <authorList>
            <person name="Fischer M.G."/>
            <person name="Hackl T."/>
            <person name="Roman M."/>
        </authorList>
    </citation>
    <scope>NUCLEOTIDE SEQUENCE [LARGE SCALE GENOMIC DNA]</scope>
    <source>
        <strain evidence="6 7">BVI</strain>
    </source>
</reference>
<dbReference type="InterPro" id="IPR019775">
    <property type="entry name" value="WD40_repeat_CS"/>
</dbReference>
<comment type="caution">
    <text evidence="6">The sequence shown here is derived from an EMBL/GenBank/DDBJ whole genome shotgun (WGS) entry which is preliminary data.</text>
</comment>
<name>A0A5A8CVI1_CAFRO</name>
<keyword evidence="1 3" id="KW-0853">WD repeat</keyword>
<keyword evidence="7" id="KW-1185">Reference proteome</keyword>
<dbReference type="InterPro" id="IPR020472">
    <property type="entry name" value="WD40_PAC1"/>
</dbReference>
<dbReference type="PROSITE" id="PS00678">
    <property type="entry name" value="WD_REPEATS_1"/>
    <property type="match status" value="2"/>
</dbReference>
<feature type="compositionally biased region" description="Basic and acidic residues" evidence="4">
    <location>
        <begin position="677"/>
        <end position="696"/>
    </location>
</feature>
<protein>
    <recommendedName>
        <fullName evidence="5">EF-hand domain-containing protein</fullName>
    </recommendedName>
</protein>
<dbReference type="PANTHER" id="PTHR44324:SF4">
    <property type="entry name" value="WD40 REPEAT DOMAIN 95"/>
    <property type="match status" value="1"/>
</dbReference>
<evidence type="ECO:0000256" key="4">
    <source>
        <dbReference type="SAM" id="MobiDB-lite"/>
    </source>
</evidence>
<organism evidence="6 7">
    <name type="scientific">Cafeteria roenbergensis</name>
    <name type="common">Marine flagellate</name>
    <dbReference type="NCBI Taxonomy" id="33653"/>
    <lineage>
        <taxon>Eukaryota</taxon>
        <taxon>Sar</taxon>
        <taxon>Stramenopiles</taxon>
        <taxon>Bigyra</taxon>
        <taxon>Opalozoa</taxon>
        <taxon>Bicosoecida</taxon>
        <taxon>Cafeteriaceae</taxon>
        <taxon>Cafeteria</taxon>
    </lineage>
</organism>
<feature type="region of interest" description="Disordered" evidence="4">
    <location>
        <begin position="646"/>
        <end position="696"/>
    </location>
</feature>
<evidence type="ECO:0000256" key="2">
    <source>
        <dbReference type="ARBA" id="ARBA00022737"/>
    </source>
</evidence>
<keyword evidence="2" id="KW-0677">Repeat</keyword>
<evidence type="ECO:0000259" key="5">
    <source>
        <dbReference type="PROSITE" id="PS50222"/>
    </source>
</evidence>
<feature type="repeat" description="WD" evidence="3">
    <location>
        <begin position="486"/>
        <end position="527"/>
    </location>
</feature>
<evidence type="ECO:0000313" key="7">
    <source>
        <dbReference type="Proteomes" id="UP000323011"/>
    </source>
</evidence>
<dbReference type="InterPro" id="IPR001680">
    <property type="entry name" value="WD40_rpt"/>
</dbReference>
<dbReference type="SUPFAM" id="SSF50978">
    <property type="entry name" value="WD40 repeat-like"/>
    <property type="match status" value="2"/>
</dbReference>
<feature type="repeat" description="WD" evidence="3">
    <location>
        <begin position="860"/>
        <end position="901"/>
    </location>
</feature>
<feature type="region of interest" description="Disordered" evidence="4">
    <location>
        <begin position="1465"/>
        <end position="1551"/>
    </location>
</feature>
<feature type="domain" description="EF-hand" evidence="5">
    <location>
        <begin position="112"/>
        <end position="147"/>
    </location>
</feature>
<dbReference type="InterPro" id="IPR036322">
    <property type="entry name" value="WD40_repeat_dom_sf"/>
</dbReference>
<evidence type="ECO:0000256" key="3">
    <source>
        <dbReference type="PROSITE-ProRule" id="PRU00221"/>
    </source>
</evidence>
<dbReference type="Proteomes" id="UP000323011">
    <property type="component" value="Unassembled WGS sequence"/>
</dbReference>
<feature type="region of interest" description="Disordered" evidence="4">
    <location>
        <begin position="1"/>
        <end position="24"/>
    </location>
</feature>
<proteinExistence type="predicted"/>
<feature type="compositionally biased region" description="Low complexity" evidence="4">
    <location>
        <begin position="999"/>
        <end position="1011"/>
    </location>
</feature>
<sequence length="1615" mass="170600">MAAGLPSTGPPAPERAARLRPPLSPRTKLFQTQQFDLLKALDIVLLNISAETARQQLREDFRRAGDTLSKEEFIAAVLRILPAELQFRSPAGMGDGMENAALNVGERLSLEKRRAVAASLVDRVDTDGDEHIDWEEMSAFILYQSAVVTQSDFSVGRILPYRPLSEGGAVGEAQSGANAAKEREGFITTDHAKARLTEVMAKRQATLRRPIEWGSLTRALRPHPAAEVAKAADALAREQRRAAAAAVGLNSVGYSPTTRAGPFNRSGVHNGVSLLKYIPEADLLAAVEPKSVGLRLLHPDDLSEAAVITGGGRAIEAVSSFVSRAGSLDHPYLVTSSASAAISIIDLSNSSARFETVNSWPTPDSQQSLMYTYRYNLLFSGSSSEGAVHAWNVQTGKMLATMRGHSDMCTGIADLAGEDRIASCSHDKTVRVWDVTTCRCDTVLTGHVRGLCAVDVYEDRGLLVTGSYDHTARVWSPRVSKAVMVLDAHATPLVGVSCVPDTSEVVTASVDGDVCVWDMRSPRAPVHKFSVLEAAGEDTDPASDAEVTPMTAFAMCLRRRPKSSDAKAEVRTTGAAPYRERGTPFTRKMPRRSPAGSFQVPLLPEDVGLSAKGTPSVVVTSEAAMDPVAAAAAALASARRAMAAAGDESARGDTQGADKAGSRKEPKAGKGLLKPRRAGEDGRLDHEAMARRPRQVEVAERQVQQLVFGIKTLHSFTQRESPELLENSHKEPIVAVGYSPLNNTILSAAGPSVRVWSALVGVLTGVFEDVAGEGETIASMLMDPRGVTFVLGTESGRVRLHNATSGHCLRELSSHHSVVPALAWFGRAVVSGGWDGRVLLHSLRETPGLQPDKHTEIGRAGGHSGRVTCLAASDNLGLIVTGGTDSTVRVYNASTSQLEKRLRHNGMITAVSILPEMGLIVSTDISGTLFVWAIKSGGARYQLAAAFRHRPIEWLDRTKLLRQLARRVRINQQKRKSRMRFVLGIKDPAGDGKADPGDAKSPGGAAAAGARPGKKLAMEGLSPRRQARAQQRREMDDILRLHDSISASRAKARDAPSLAERMFRGEHGAMDEFRKLQEAKRLGPKRGAVRLRSSILLGAGVRSMGTGSATSSGATSPALTNGALGSSAAATPFSAAATAGFGSPTGASQGLPESLAASPVAPSAPSAASGAGFSGTDLGSPSSEQLEAAKLDETLRKWADCAQVLSIHFDLDDCSLYTTDDEGWLTSWDLKELFKAIEVQSLRSAMLAGVDTRTVKRRLSVGMTDADVMSAAAAAAGGRGAAAAEYAATAKARAKAKAEAAAKAKAEAEAKGGAGAGEKSEKPAKRHTMVNILNASKLGAFDKVRQPVLPEGTPTPIVIASGLLRVNWRSLVHTEAVTGLSVIRNPHMPETVITGGFDRCVRGTDAADGTMIGRLCQKLTRTGVNPHWQMDVDCESWRSEASAAAEAAVAAADATVAASMDSLSGVDRYQPHPRSRASSSHDWGASATGVRGGGSGAGERTSSGAPPPPRHPPKSAPDMDDSYSALPSAAAGEPQDAQEGPSGQKDVVSRAAAAVPLDDELRFSLRPEAKSASSPVRSRVANALRQVLEGEAEEPPPAKSRVPLGSRSRTASSRR</sequence>